<keyword evidence="12" id="KW-1185">Reference proteome</keyword>
<dbReference type="InterPro" id="IPR025931">
    <property type="entry name" value="TaqI_C"/>
</dbReference>
<evidence type="ECO:0000313" key="11">
    <source>
        <dbReference type="EMBL" id="SNT09179.1"/>
    </source>
</evidence>
<dbReference type="PROSITE" id="PS00092">
    <property type="entry name" value="N6_MTASE"/>
    <property type="match status" value="1"/>
</dbReference>
<dbReference type="SUPFAM" id="SSF53335">
    <property type="entry name" value="S-adenosyl-L-methionine-dependent methyltransferases"/>
    <property type="match status" value="1"/>
</dbReference>
<keyword evidence="6" id="KW-0238">DNA-binding</keyword>
<feature type="transmembrane region" description="Helical" evidence="8">
    <location>
        <begin position="640"/>
        <end position="658"/>
    </location>
</feature>
<evidence type="ECO:0000313" key="12">
    <source>
        <dbReference type="Proteomes" id="UP000198304"/>
    </source>
</evidence>
<organism evidence="11 12">
    <name type="scientific">Anaerovirgula multivorans</name>
    <dbReference type="NCBI Taxonomy" id="312168"/>
    <lineage>
        <taxon>Bacteria</taxon>
        <taxon>Bacillati</taxon>
        <taxon>Bacillota</taxon>
        <taxon>Clostridia</taxon>
        <taxon>Peptostreptococcales</taxon>
        <taxon>Natronincolaceae</taxon>
        <taxon>Anaerovirgula</taxon>
    </lineage>
</organism>
<evidence type="ECO:0000256" key="2">
    <source>
        <dbReference type="ARBA" id="ARBA00022603"/>
    </source>
</evidence>
<feature type="domain" description="TaqI-like C-terminal specificity" evidence="10">
    <location>
        <begin position="593"/>
        <end position="679"/>
    </location>
</feature>
<evidence type="ECO:0000259" key="9">
    <source>
        <dbReference type="Pfam" id="PF07669"/>
    </source>
</evidence>
<dbReference type="PRINTS" id="PR00507">
    <property type="entry name" value="N12N6MTFRASE"/>
</dbReference>
<keyword evidence="8" id="KW-0812">Transmembrane</keyword>
<dbReference type="EMBL" id="FZOJ01000039">
    <property type="protein sequence ID" value="SNT09179.1"/>
    <property type="molecule type" value="Genomic_DNA"/>
</dbReference>
<keyword evidence="5" id="KW-0680">Restriction system</keyword>
<dbReference type="Gene3D" id="3.40.50.150">
    <property type="entry name" value="Vaccinia Virus protein VP39"/>
    <property type="match status" value="1"/>
</dbReference>
<dbReference type="AlphaFoldDB" id="A0A239JTZ3"/>
<dbReference type="GO" id="GO:0009307">
    <property type="term" value="P:DNA restriction-modification system"/>
    <property type="evidence" value="ECO:0007669"/>
    <property type="project" value="UniProtKB-KW"/>
</dbReference>
<dbReference type="SUPFAM" id="SSF116734">
    <property type="entry name" value="DNA methylase specificity domain"/>
    <property type="match status" value="1"/>
</dbReference>
<dbReference type="PANTHER" id="PTHR33841">
    <property type="entry name" value="DNA METHYLTRANSFERASE YEEA-RELATED"/>
    <property type="match status" value="1"/>
</dbReference>
<dbReference type="InterPro" id="IPR011639">
    <property type="entry name" value="MethylTrfase_TaqI-like_dom"/>
</dbReference>
<dbReference type="InterPro" id="IPR029063">
    <property type="entry name" value="SAM-dependent_MTases_sf"/>
</dbReference>
<dbReference type="GO" id="GO:0009007">
    <property type="term" value="F:site-specific DNA-methyltransferase (adenine-specific) activity"/>
    <property type="evidence" value="ECO:0007669"/>
    <property type="project" value="UniProtKB-EC"/>
</dbReference>
<evidence type="ECO:0000256" key="1">
    <source>
        <dbReference type="ARBA" id="ARBA00011900"/>
    </source>
</evidence>
<dbReference type="GO" id="GO:0032259">
    <property type="term" value="P:methylation"/>
    <property type="evidence" value="ECO:0007669"/>
    <property type="project" value="UniProtKB-KW"/>
</dbReference>
<dbReference type="EC" id="2.1.1.72" evidence="1"/>
<dbReference type="GO" id="GO:0003677">
    <property type="term" value="F:DNA binding"/>
    <property type="evidence" value="ECO:0007669"/>
    <property type="project" value="UniProtKB-KW"/>
</dbReference>
<evidence type="ECO:0000256" key="4">
    <source>
        <dbReference type="ARBA" id="ARBA00022691"/>
    </source>
</evidence>
<evidence type="ECO:0000256" key="5">
    <source>
        <dbReference type="ARBA" id="ARBA00022747"/>
    </source>
</evidence>
<evidence type="ECO:0000256" key="8">
    <source>
        <dbReference type="SAM" id="Phobius"/>
    </source>
</evidence>
<feature type="domain" description="Type II methyltransferase M.TaqI-like" evidence="9">
    <location>
        <begin position="224"/>
        <end position="377"/>
    </location>
</feature>
<dbReference type="InterPro" id="IPR050953">
    <property type="entry name" value="N4_N6_ade-DNA_methylase"/>
</dbReference>
<dbReference type="Proteomes" id="UP000198304">
    <property type="component" value="Unassembled WGS sequence"/>
</dbReference>
<evidence type="ECO:0000256" key="6">
    <source>
        <dbReference type="ARBA" id="ARBA00023125"/>
    </source>
</evidence>
<keyword evidence="2 11" id="KW-0489">Methyltransferase</keyword>
<sequence>MENSFRNSCYLIINKVQEKYDINSQDILLWIYLNMYTYNQGKFSLDEYNRQQFMERVKSDKHFSYLCNKYEMIQEKEYLQLRDSIFQKYCTNRNISISVKIMEETYERILQESLRLKTGSYYTPKPIVEYMTTQGILSYIDSKIGNQYENLKDYFLKKKHTLSMNFILQTIQLLGEIKIIDIACGGGVFLRQSLHFLYSLNKELYQLIGRNFNDQDLIKQIIQNNLYGVDIQENTTILCKLLVLIEAQNLCGFQMGEAALHIFNEDVLVIDFEKTIGTESSFDIVLGNPPYIGERGNKSLFQNIRQWEFGEKYYERKMDYFYFFIYKAYEILKKEGILCYITTNYFVTADGAKKLRRFIESNFNFREIINFNSLNLFADAKGQHNMIFLLEKNQISKPTTLVNFAIERIVMDDLYEVLLQKKQMPQLEIAKISKDNLYDCRGQISIQSFGSQEEVLKKIEKRGNYLLDDLCYVNQGIVSGADKLTASWASKLGIEEDIGAGVFVLKEEELQELNLEDDLKSIYVKDFYKNSHIKKYHTLKKQGLYLLYIDDHNLPDIYQIPSLYRHLSKYKNILEQRREVQKGTRKWYALQWPRNSEIFEGEKIVVPQRALENTFSYVKEAWYASADVYYITAKNKEVSLYYLLGLLNSSLMYYWLFYRGKRKGEYLELYATPLKGMPICYPSAVKKCEAIEKLVRYIIEHNHDKSIVIESQMEIDQLVFQLYGIKSVEQEKIMKLIDSKRK</sequence>
<proteinExistence type="predicted"/>
<protein>
    <recommendedName>
        <fullName evidence="1">site-specific DNA-methyltransferase (adenine-specific)</fullName>
        <ecNumber evidence="1">2.1.1.72</ecNumber>
    </recommendedName>
</protein>
<gene>
    <name evidence="11" type="ORF">SAMN05446037_10397</name>
</gene>
<comment type="catalytic activity">
    <reaction evidence="7">
        <text>a 2'-deoxyadenosine in DNA + S-adenosyl-L-methionine = an N(6)-methyl-2'-deoxyadenosine in DNA + S-adenosyl-L-homocysteine + H(+)</text>
        <dbReference type="Rhea" id="RHEA:15197"/>
        <dbReference type="Rhea" id="RHEA-COMP:12418"/>
        <dbReference type="Rhea" id="RHEA-COMP:12419"/>
        <dbReference type="ChEBI" id="CHEBI:15378"/>
        <dbReference type="ChEBI" id="CHEBI:57856"/>
        <dbReference type="ChEBI" id="CHEBI:59789"/>
        <dbReference type="ChEBI" id="CHEBI:90615"/>
        <dbReference type="ChEBI" id="CHEBI:90616"/>
        <dbReference type="EC" id="2.1.1.72"/>
    </reaction>
</comment>
<dbReference type="Pfam" id="PF12950">
    <property type="entry name" value="TaqI_C"/>
    <property type="match status" value="1"/>
</dbReference>
<dbReference type="InterPro" id="IPR002052">
    <property type="entry name" value="DNA_methylase_N6_adenine_CS"/>
</dbReference>
<keyword evidence="8" id="KW-0472">Membrane</keyword>
<reference evidence="12" key="1">
    <citation type="submission" date="2017-06" db="EMBL/GenBank/DDBJ databases">
        <authorList>
            <person name="Varghese N."/>
            <person name="Submissions S."/>
        </authorList>
    </citation>
    <scope>NUCLEOTIDE SEQUENCE [LARGE SCALE GENOMIC DNA]</scope>
    <source>
        <strain evidence="12">SCA</strain>
    </source>
</reference>
<keyword evidence="3 11" id="KW-0808">Transferase</keyword>
<keyword evidence="4" id="KW-0949">S-adenosyl-L-methionine</keyword>
<evidence type="ECO:0000256" key="7">
    <source>
        <dbReference type="ARBA" id="ARBA00047942"/>
    </source>
</evidence>
<keyword evidence="8" id="KW-1133">Transmembrane helix</keyword>
<dbReference type="Pfam" id="PF07669">
    <property type="entry name" value="Eco57I"/>
    <property type="match status" value="1"/>
</dbReference>
<evidence type="ECO:0000259" key="10">
    <source>
        <dbReference type="Pfam" id="PF12950"/>
    </source>
</evidence>
<accession>A0A239JTZ3</accession>
<evidence type="ECO:0000256" key="3">
    <source>
        <dbReference type="ARBA" id="ARBA00022679"/>
    </source>
</evidence>
<dbReference type="PANTHER" id="PTHR33841:SF6">
    <property type="entry name" value="TYPE II METHYLTRANSFERASE M.HINDII"/>
    <property type="match status" value="1"/>
</dbReference>
<name>A0A239JTZ3_9FIRM</name>